<dbReference type="SMART" id="SM00448">
    <property type="entry name" value="REC"/>
    <property type="match status" value="1"/>
</dbReference>
<dbReference type="InterPro" id="IPR011006">
    <property type="entry name" value="CheY-like_superfamily"/>
</dbReference>
<keyword evidence="12" id="KW-0902">Two-component regulatory system</keyword>
<dbReference type="EC" id="2.7.13.3" evidence="3"/>
<evidence type="ECO:0000259" key="22">
    <source>
        <dbReference type="PROSITE" id="PS50924"/>
    </source>
</evidence>
<dbReference type="InterPro" id="IPR001610">
    <property type="entry name" value="PAC"/>
</dbReference>
<dbReference type="PROSITE" id="PS50894">
    <property type="entry name" value="HPT"/>
    <property type="match status" value="1"/>
</dbReference>
<dbReference type="InterPro" id="IPR003594">
    <property type="entry name" value="HATPase_dom"/>
</dbReference>
<dbReference type="Pfam" id="PF08447">
    <property type="entry name" value="PAS_3"/>
    <property type="match status" value="1"/>
</dbReference>
<feature type="domain" description="PAC" evidence="20">
    <location>
        <begin position="351"/>
        <end position="402"/>
    </location>
</feature>
<feature type="domain" description="Response regulatory" evidence="18">
    <location>
        <begin position="787"/>
        <end position="906"/>
    </location>
</feature>
<evidence type="ECO:0000313" key="26">
    <source>
        <dbReference type="Proteomes" id="UP000092871"/>
    </source>
</evidence>
<evidence type="ECO:0000313" key="24">
    <source>
        <dbReference type="EMBL" id="SBT20351.1"/>
    </source>
</evidence>
<dbReference type="OrthoDB" id="6110612at2"/>
<dbReference type="RefSeq" id="WP_067031977.1">
    <property type="nucleotide sequence ID" value="NZ_FLRA01000003.1"/>
</dbReference>
<dbReference type="SUPFAM" id="SSF55874">
    <property type="entry name" value="ATPase domain of HSP90 chaperone/DNA topoisomerase II/histidine kinase"/>
    <property type="match status" value="1"/>
</dbReference>
<keyword evidence="8" id="KW-0547">Nucleotide-binding</keyword>
<sequence>MSWLNQFFTTDVDPSLLVTGEYDPLLVVLSILLASSASFFALRLAETARHIVLTRYRHIATVTGAVILAGGIWSMHFVGMLALDLPHAMNYDLFLTIISLFPAIIASYSVLKSLIYVQEKDALSLRLTIRNGVIVGAGIGAMHYLGMAAMDMHLSIKYNPYLFVLSLLVAVVLACIALLARRSMRLMFPNAPTIRIKLVIATIMGLAISGMHYTGMAAAYFINDSSVSLLVQSNDKNVELAYAVSIFSFLTFILAVNVSSQLRYRQLLIEKTASEAHTQAVLDTATDAVMTINAQGVIQEFNLSAQNMFGWTECEATDQFVGVLFPDPSDDAYDGFLVEYFEGRESSIIGTKRELMACHKDGRLFPISLGIGRINMPNGELLYVGFASDLSQQREMEARISKSEERLSSLIRNIPGVSYRCLLDENWTPLFVSDAIEELSGEKVEDYLEGRLGFASWLHPDDKEAVVEFFDNVVGKQDKYELEYRVIHKDGSTVWILESGTIVYDEDRNAKWLDGVMLDITKRKEMEDELREAKLKAEDAAESKASFLANMSHEIRTPMNAIIGFSSILLDSSLPVETRKHLQTISQSAQSLLHLLNDILDSAKLDKHKLELELKPFRLTTSVDTVISTLWLQAKSKGLELNFNISPELPSVFTGAEDRIRQVLMNLVGNGIKFTETGSVTLSVAPIVERDNWVRFAVKDTGIGISEERVNAIFEAFTQADASMSRRFGGTGLGTTISKQLVELMGGEIYLESRLGEGSCFYFDIPLPPAEQEEEVPTQSLQLPPLRILVADDIEENLTLLDILLSKQGHTVFMANDGVEAVEQYKSLRPQLVLMDIQMPRMDGLEACKGIREFETHAGLDETPVIALTASVLLEDRLQAQEAGMSGFANKPVDLIKLSQEMARALNLDLESLDAISSAKPDDNHQLSVVHIAKGMDLWGDYSVFTREVIKFYHKHQALLSTLNLSIKQQDWPLLAEQAHALKGLTGNLALLPLYQHFIMLESAVVNRRDAEVSQVLEALQQTWDMLGQDVVWLESEQKQKECIDEQGMETVLADQTMNKLLTEWLYITESGEIDDELSQSIAKGARQDIATLVAQAIHAIDEFEFNDAVEFILQARSLIRQ</sequence>
<feature type="domain" description="PAS" evidence="19">
    <location>
        <begin position="403"/>
        <end position="477"/>
    </location>
</feature>
<dbReference type="PRINTS" id="PR00344">
    <property type="entry name" value="BCTRLSENSOR"/>
</dbReference>
<dbReference type="SMART" id="SM00091">
    <property type="entry name" value="PAS"/>
    <property type="match status" value="2"/>
</dbReference>
<dbReference type="GO" id="GO:0000155">
    <property type="term" value="F:phosphorelay sensor kinase activity"/>
    <property type="evidence" value="ECO:0007669"/>
    <property type="project" value="InterPro"/>
</dbReference>
<dbReference type="InterPro" id="IPR000700">
    <property type="entry name" value="PAS-assoc_C"/>
</dbReference>
<dbReference type="SMART" id="SM00086">
    <property type="entry name" value="PAC"/>
    <property type="match status" value="2"/>
</dbReference>
<dbReference type="PROSITE" id="PS50110">
    <property type="entry name" value="RESPONSE_REGULATORY"/>
    <property type="match status" value="1"/>
</dbReference>
<evidence type="ECO:0000256" key="12">
    <source>
        <dbReference type="ARBA" id="ARBA00023012"/>
    </source>
</evidence>
<evidence type="ECO:0000259" key="19">
    <source>
        <dbReference type="PROSITE" id="PS50112"/>
    </source>
</evidence>
<dbReference type="InterPro" id="IPR013655">
    <property type="entry name" value="PAS_fold_3"/>
</dbReference>
<dbReference type="SUPFAM" id="SSF47384">
    <property type="entry name" value="Homodimeric domain of signal transducing histidine kinase"/>
    <property type="match status" value="1"/>
</dbReference>
<keyword evidence="13 16" id="KW-0472">Membrane</keyword>
<proteinExistence type="predicted"/>
<dbReference type="InterPro" id="IPR001789">
    <property type="entry name" value="Sig_transdc_resp-reg_receiver"/>
</dbReference>
<dbReference type="InterPro" id="IPR003661">
    <property type="entry name" value="HisK_dim/P_dom"/>
</dbReference>
<evidence type="ECO:0000256" key="11">
    <source>
        <dbReference type="ARBA" id="ARBA00022989"/>
    </source>
</evidence>
<dbReference type="Pfam" id="PF00989">
    <property type="entry name" value="PAS"/>
    <property type="match status" value="1"/>
</dbReference>
<dbReference type="PROSITE" id="PS50109">
    <property type="entry name" value="HIS_KIN"/>
    <property type="match status" value="1"/>
</dbReference>
<feature type="transmembrane region" description="Helical" evidence="16">
    <location>
        <begin position="158"/>
        <end position="179"/>
    </location>
</feature>
<evidence type="ECO:0000313" key="25">
    <source>
        <dbReference type="Proteomes" id="UP000092840"/>
    </source>
</evidence>
<keyword evidence="9" id="KW-0418">Kinase</keyword>
<evidence type="ECO:0000256" key="8">
    <source>
        <dbReference type="ARBA" id="ARBA00022741"/>
    </source>
</evidence>
<dbReference type="Gene3D" id="3.30.565.10">
    <property type="entry name" value="Histidine kinase-like ATPase, C-terminal domain"/>
    <property type="match status" value="1"/>
</dbReference>
<evidence type="ECO:0000256" key="15">
    <source>
        <dbReference type="PROSITE-ProRule" id="PRU00169"/>
    </source>
</evidence>
<keyword evidence="10" id="KW-0067">ATP-binding</keyword>
<dbReference type="FunFam" id="3.30.565.10:FF:000010">
    <property type="entry name" value="Sensor histidine kinase RcsC"/>
    <property type="match status" value="1"/>
</dbReference>
<dbReference type="PROSITE" id="PS50924">
    <property type="entry name" value="MHYT"/>
    <property type="match status" value="1"/>
</dbReference>
<dbReference type="CDD" id="cd16922">
    <property type="entry name" value="HATPase_EvgS-ArcB-TorS-like"/>
    <property type="match status" value="1"/>
</dbReference>
<dbReference type="Pfam" id="PF03707">
    <property type="entry name" value="MHYT"/>
    <property type="match status" value="2"/>
</dbReference>
<dbReference type="Gene3D" id="1.20.120.160">
    <property type="entry name" value="HPT domain"/>
    <property type="match status" value="1"/>
</dbReference>
<feature type="transmembrane region" description="Helical" evidence="16">
    <location>
        <begin position="199"/>
        <end position="220"/>
    </location>
</feature>
<evidence type="ECO:0000256" key="5">
    <source>
        <dbReference type="ARBA" id="ARBA00022553"/>
    </source>
</evidence>
<feature type="transmembrane region" description="Helical" evidence="16">
    <location>
        <begin position="25"/>
        <end position="44"/>
    </location>
</feature>
<comment type="catalytic activity">
    <reaction evidence="1">
        <text>ATP + protein L-histidine = ADP + protein N-phospho-L-histidine.</text>
        <dbReference type="EC" id="2.7.13.3"/>
    </reaction>
</comment>
<evidence type="ECO:0000256" key="14">
    <source>
        <dbReference type="PROSITE-ProRule" id="PRU00110"/>
    </source>
</evidence>
<comment type="subcellular location">
    <subcellularLocation>
        <location evidence="2">Cell membrane</location>
        <topology evidence="2">Multi-pass membrane protein</topology>
    </subcellularLocation>
</comment>
<evidence type="ECO:0000259" key="17">
    <source>
        <dbReference type="PROSITE" id="PS50109"/>
    </source>
</evidence>
<dbReference type="PANTHER" id="PTHR45339:SF1">
    <property type="entry name" value="HYBRID SIGNAL TRANSDUCTION HISTIDINE KINASE J"/>
    <property type="match status" value="1"/>
</dbReference>
<dbReference type="InterPro" id="IPR036641">
    <property type="entry name" value="HPT_dom_sf"/>
</dbReference>
<feature type="domain" description="PAS" evidence="19">
    <location>
        <begin position="274"/>
        <end position="319"/>
    </location>
</feature>
<dbReference type="EMBL" id="FLRB01000006">
    <property type="protein sequence ID" value="SBT20351.1"/>
    <property type="molecule type" value="Genomic_DNA"/>
</dbReference>
<gene>
    <name evidence="23" type="primary">rpfC_1</name>
    <name evidence="24" type="synonym">rpfC_2</name>
    <name evidence="23" type="ORF">MGA5115_00717</name>
    <name evidence="24" type="ORF">MGA5116_00935</name>
</gene>
<dbReference type="Proteomes" id="UP000092871">
    <property type="component" value="Unassembled WGS sequence"/>
</dbReference>
<dbReference type="InterPro" id="IPR036097">
    <property type="entry name" value="HisK_dim/P_sf"/>
</dbReference>
<dbReference type="Pfam" id="PF02518">
    <property type="entry name" value="HATPase_c"/>
    <property type="match status" value="1"/>
</dbReference>
<feature type="modified residue" description="Phosphohistidine" evidence="14">
    <location>
        <position position="980"/>
    </location>
</feature>
<evidence type="ECO:0000313" key="23">
    <source>
        <dbReference type="EMBL" id="SBT16635.1"/>
    </source>
</evidence>
<reference evidence="23 26" key="2">
    <citation type="submission" date="2016-06" db="EMBL/GenBank/DDBJ databases">
        <authorList>
            <person name="Kjaerup R.B."/>
            <person name="Dalgaard T.S."/>
            <person name="Juul-Madsen H.R."/>
        </authorList>
    </citation>
    <scope>NUCLEOTIDE SEQUENCE [LARGE SCALE GENOMIC DNA]</scope>
    <source>
        <strain evidence="23 26">CECT 5115</strain>
    </source>
</reference>
<evidence type="ECO:0000256" key="4">
    <source>
        <dbReference type="ARBA" id="ARBA00022475"/>
    </source>
</evidence>
<dbReference type="GO" id="GO:0005524">
    <property type="term" value="F:ATP binding"/>
    <property type="evidence" value="ECO:0007669"/>
    <property type="project" value="UniProtKB-KW"/>
</dbReference>
<keyword evidence="7 16" id="KW-0812">Transmembrane</keyword>
<dbReference type="PROSITE" id="PS50112">
    <property type="entry name" value="PAS"/>
    <property type="match status" value="2"/>
</dbReference>
<dbReference type="GO" id="GO:0006355">
    <property type="term" value="P:regulation of DNA-templated transcription"/>
    <property type="evidence" value="ECO:0007669"/>
    <property type="project" value="InterPro"/>
</dbReference>
<keyword evidence="5 15" id="KW-0597">Phosphoprotein</keyword>
<dbReference type="SUPFAM" id="SSF47226">
    <property type="entry name" value="Histidine-containing phosphotransfer domain, HPT domain"/>
    <property type="match status" value="1"/>
</dbReference>
<keyword evidence="11 16" id="KW-1133">Transmembrane helix</keyword>
<dbReference type="InterPro" id="IPR000014">
    <property type="entry name" value="PAS"/>
</dbReference>
<dbReference type="PANTHER" id="PTHR45339">
    <property type="entry name" value="HYBRID SIGNAL TRANSDUCTION HISTIDINE KINASE J"/>
    <property type="match status" value="1"/>
</dbReference>
<dbReference type="Gene3D" id="1.10.287.130">
    <property type="match status" value="1"/>
</dbReference>
<dbReference type="SUPFAM" id="SSF52172">
    <property type="entry name" value="CheY-like"/>
    <property type="match status" value="1"/>
</dbReference>
<accession>A0A1C3JND1</accession>
<evidence type="ECO:0000256" key="10">
    <source>
        <dbReference type="ARBA" id="ARBA00022840"/>
    </source>
</evidence>
<dbReference type="Gene3D" id="3.40.50.2300">
    <property type="match status" value="1"/>
</dbReference>
<evidence type="ECO:0000256" key="3">
    <source>
        <dbReference type="ARBA" id="ARBA00012438"/>
    </source>
</evidence>
<dbReference type="CDD" id="cd00082">
    <property type="entry name" value="HisKA"/>
    <property type="match status" value="1"/>
</dbReference>
<dbReference type="Pfam" id="PF00512">
    <property type="entry name" value="HisKA"/>
    <property type="match status" value="1"/>
</dbReference>
<evidence type="ECO:0000256" key="9">
    <source>
        <dbReference type="ARBA" id="ARBA00022777"/>
    </source>
</evidence>
<evidence type="ECO:0000256" key="2">
    <source>
        <dbReference type="ARBA" id="ARBA00004651"/>
    </source>
</evidence>
<dbReference type="Pfam" id="PF00072">
    <property type="entry name" value="Response_reg"/>
    <property type="match status" value="1"/>
</dbReference>
<dbReference type="GO" id="GO:0005886">
    <property type="term" value="C:plasma membrane"/>
    <property type="evidence" value="ECO:0007669"/>
    <property type="project" value="UniProtKB-SubCell"/>
</dbReference>
<evidence type="ECO:0000259" key="20">
    <source>
        <dbReference type="PROSITE" id="PS50113"/>
    </source>
</evidence>
<keyword evidence="4" id="KW-1003">Cell membrane</keyword>
<keyword evidence="25" id="KW-1185">Reference proteome</keyword>
<dbReference type="Proteomes" id="UP000092840">
    <property type="component" value="Unassembled WGS sequence"/>
</dbReference>
<organism evidence="23 26">
    <name type="scientific">Marinomonas gallaica</name>
    <dbReference type="NCBI Taxonomy" id="1806667"/>
    <lineage>
        <taxon>Bacteria</taxon>
        <taxon>Pseudomonadati</taxon>
        <taxon>Pseudomonadota</taxon>
        <taxon>Gammaproteobacteria</taxon>
        <taxon>Oceanospirillales</taxon>
        <taxon>Oceanospirillaceae</taxon>
        <taxon>Marinomonas</taxon>
    </lineage>
</organism>
<dbReference type="InterPro" id="IPR035965">
    <property type="entry name" value="PAS-like_dom_sf"/>
</dbReference>
<dbReference type="SMART" id="SM00387">
    <property type="entry name" value="HATPase_c"/>
    <property type="match status" value="1"/>
</dbReference>
<evidence type="ECO:0000256" key="6">
    <source>
        <dbReference type="ARBA" id="ARBA00022679"/>
    </source>
</evidence>
<evidence type="ECO:0000259" key="21">
    <source>
        <dbReference type="PROSITE" id="PS50894"/>
    </source>
</evidence>
<dbReference type="SMART" id="SM00388">
    <property type="entry name" value="HisKA"/>
    <property type="match status" value="1"/>
</dbReference>
<dbReference type="AlphaFoldDB" id="A0A1C3JND1"/>
<dbReference type="InterPro" id="IPR005330">
    <property type="entry name" value="MHYT_dom"/>
</dbReference>
<feature type="domain" description="Histidine kinase" evidence="17">
    <location>
        <begin position="550"/>
        <end position="769"/>
    </location>
</feature>
<feature type="domain" description="MHYT" evidence="22">
    <location>
        <begin position="22"/>
        <end position="222"/>
    </location>
</feature>
<feature type="domain" description="PAC" evidence="20">
    <location>
        <begin position="480"/>
        <end position="532"/>
    </location>
</feature>
<dbReference type="CDD" id="cd00130">
    <property type="entry name" value="PAS"/>
    <property type="match status" value="2"/>
</dbReference>
<dbReference type="InterPro" id="IPR008207">
    <property type="entry name" value="Sig_transdc_His_kin_Hpt_dom"/>
</dbReference>
<dbReference type="InterPro" id="IPR036890">
    <property type="entry name" value="HATPase_C_sf"/>
</dbReference>
<dbReference type="InterPro" id="IPR005467">
    <property type="entry name" value="His_kinase_dom"/>
</dbReference>
<dbReference type="Gene3D" id="3.30.450.20">
    <property type="entry name" value="PAS domain"/>
    <property type="match status" value="2"/>
</dbReference>
<name>A0A1C3JND1_9GAMM</name>
<feature type="transmembrane region" description="Helical" evidence="16">
    <location>
        <begin position="93"/>
        <end position="115"/>
    </location>
</feature>
<evidence type="ECO:0000259" key="18">
    <source>
        <dbReference type="PROSITE" id="PS50110"/>
    </source>
</evidence>
<dbReference type="EMBL" id="FLRA01000003">
    <property type="protein sequence ID" value="SBT16635.1"/>
    <property type="molecule type" value="Genomic_DNA"/>
</dbReference>
<dbReference type="FunFam" id="1.10.287.130:FF:000004">
    <property type="entry name" value="Ethylene receptor 1"/>
    <property type="match status" value="1"/>
</dbReference>
<dbReference type="InterPro" id="IPR013767">
    <property type="entry name" value="PAS_fold"/>
</dbReference>
<dbReference type="CDD" id="cd17546">
    <property type="entry name" value="REC_hyHK_CKI1_RcsC-like"/>
    <property type="match status" value="1"/>
</dbReference>
<feature type="domain" description="HPt" evidence="21">
    <location>
        <begin position="941"/>
        <end position="1034"/>
    </location>
</feature>
<feature type="modified residue" description="4-aspartylphosphate" evidence="15">
    <location>
        <position position="836"/>
    </location>
</feature>
<evidence type="ECO:0000256" key="7">
    <source>
        <dbReference type="ARBA" id="ARBA00022692"/>
    </source>
</evidence>
<dbReference type="PROSITE" id="PS50113">
    <property type="entry name" value="PAC"/>
    <property type="match status" value="2"/>
</dbReference>
<dbReference type="InterPro" id="IPR004358">
    <property type="entry name" value="Sig_transdc_His_kin-like_C"/>
</dbReference>
<dbReference type="SUPFAM" id="SSF55785">
    <property type="entry name" value="PYP-like sensor domain (PAS domain)"/>
    <property type="match status" value="2"/>
</dbReference>
<protein>
    <recommendedName>
        <fullName evidence="3">histidine kinase</fullName>
        <ecNumber evidence="3">2.7.13.3</ecNumber>
    </recommendedName>
</protein>
<dbReference type="NCBIfam" id="TIGR00229">
    <property type="entry name" value="sensory_box"/>
    <property type="match status" value="2"/>
</dbReference>
<evidence type="ECO:0000256" key="16">
    <source>
        <dbReference type="PROSITE-ProRule" id="PRU00244"/>
    </source>
</evidence>
<feature type="transmembrane region" description="Helical" evidence="16">
    <location>
        <begin position="56"/>
        <end position="73"/>
    </location>
</feature>
<keyword evidence="6 23" id="KW-0808">Transferase</keyword>
<evidence type="ECO:0000256" key="1">
    <source>
        <dbReference type="ARBA" id="ARBA00000085"/>
    </source>
</evidence>
<feature type="transmembrane region" description="Helical" evidence="16">
    <location>
        <begin position="127"/>
        <end position="146"/>
    </location>
</feature>
<evidence type="ECO:0000256" key="13">
    <source>
        <dbReference type="ARBA" id="ARBA00023136"/>
    </source>
</evidence>
<reference evidence="24 25" key="1">
    <citation type="submission" date="2016-06" db="EMBL/GenBank/DDBJ databases">
        <authorList>
            <person name="Rodrigo-Torres L."/>
            <person name="Arahal D.R."/>
        </authorList>
    </citation>
    <scope>NUCLEOTIDE SEQUENCE [LARGE SCALE GENOMIC DNA]</scope>
    <source>
        <strain evidence="24 25">CECT 5116</strain>
    </source>
</reference>